<evidence type="ECO:0000313" key="2">
    <source>
        <dbReference type="EMBL" id="GMM14396.1"/>
    </source>
</evidence>
<keyword evidence="1" id="KW-1133">Transmembrane helix</keyword>
<dbReference type="EMBL" id="BTFR01000028">
    <property type="protein sequence ID" value="GMM16372.1"/>
    <property type="molecule type" value="Genomic_DNA"/>
</dbReference>
<sequence>MQRMWLRLYRKNYKIRSINMVGHSLGNISIMYYMLNNVNKKGMPRLNKIVNMAGHFAGLNFEVPEDIRQPQNLKLDKNGKPNKMNATYRQMAKLRSIYPKNQVKVLNIIGDIGGKTDGTVPNVSSLSLKYIIGNRAKSYRVMKFTGKNARHSRLHENAQVDKALIMFLWNK</sequence>
<evidence type="ECO:0000313" key="5">
    <source>
        <dbReference type="Proteomes" id="UP001346800"/>
    </source>
</evidence>
<dbReference type="Gene3D" id="3.40.50.1820">
    <property type="entry name" value="alpha/beta hydrolase"/>
    <property type="match status" value="1"/>
</dbReference>
<evidence type="ECO:0000256" key="1">
    <source>
        <dbReference type="SAM" id="Phobius"/>
    </source>
</evidence>
<dbReference type="InterPro" id="IPR010315">
    <property type="entry name" value="DUF915_hydro-like"/>
</dbReference>
<evidence type="ECO:0000313" key="3">
    <source>
        <dbReference type="EMBL" id="GMM16372.1"/>
    </source>
</evidence>
<reference evidence="2" key="1">
    <citation type="submission" date="2023-06" db="EMBL/GenBank/DDBJ databases">
        <authorList>
            <person name="Tohno M."/>
            <person name="Tanizawa Y."/>
        </authorList>
    </citation>
    <scope>NUCLEOTIDE SEQUENCE</scope>
    <source>
        <strain evidence="3">BF125</strain>
        <strain evidence="2">BF186</strain>
    </source>
</reference>
<gene>
    <name evidence="3" type="ORF">LABF125_15060</name>
    <name evidence="2" type="ORF">LABF186_15130</name>
</gene>
<dbReference type="AlphaFoldDB" id="A0ABD0C518"/>
<dbReference type="InterPro" id="IPR029058">
    <property type="entry name" value="AB_hydrolase_fold"/>
</dbReference>
<dbReference type="Pfam" id="PF06028">
    <property type="entry name" value="DUF915"/>
    <property type="match status" value="1"/>
</dbReference>
<reference evidence="4 5" key="2">
    <citation type="journal article" date="2024" name="Int. J. Syst. Evol. Microbiol.">
        <title>Proposal of Lactobacillus amylovorus subsp. animalis subsp. nov. and an emended description of Lactobacillus amylovorus.</title>
        <authorList>
            <person name="Yamane K."/>
            <person name="Tanizawa Y."/>
            <person name="Kobayashi H."/>
            <person name="Kamizono T."/>
            <person name="Kojima Y."/>
            <person name="Takagi H."/>
            <person name="Tohno M."/>
        </authorList>
    </citation>
    <scope>NUCLEOTIDE SEQUENCE [LARGE SCALE GENOMIC DNA]</scope>
    <source>
        <strain evidence="3 4">BF125</strain>
        <strain evidence="2 5">BF186</strain>
    </source>
</reference>
<dbReference type="Proteomes" id="UP001346800">
    <property type="component" value="Unassembled WGS sequence"/>
</dbReference>
<proteinExistence type="predicted"/>
<keyword evidence="1" id="KW-0812">Transmembrane</keyword>
<evidence type="ECO:0008006" key="6">
    <source>
        <dbReference type="Google" id="ProtNLM"/>
    </source>
</evidence>
<comment type="caution">
    <text evidence="2">The sequence shown here is derived from an EMBL/GenBank/DDBJ whole genome shotgun (WGS) entry which is preliminary data.</text>
</comment>
<name>A0ABD0C518_LACAM</name>
<dbReference type="EMBL" id="BTFQ01000063">
    <property type="protein sequence ID" value="GMM14396.1"/>
    <property type="molecule type" value="Genomic_DNA"/>
</dbReference>
<accession>A0ABD0C518</accession>
<organism evidence="2 5">
    <name type="scientific">Lactobacillus amylovorus subsp. animalium</name>
    <dbReference type="NCBI Taxonomy" id="3378536"/>
    <lineage>
        <taxon>Bacteria</taxon>
        <taxon>Bacillati</taxon>
        <taxon>Bacillota</taxon>
        <taxon>Bacilli</taxon>
        <taxon>Lactobacillales</taxon>
        <taxon>Lactobacillaceae</taxon>
        <taxon>Lactobacillus</taxon>
    </lineage>
</organism>
<feature type="transmembrane region" description="Helical" evidence="1">
    <location>
        <begin position="20"/>
        <end position="35"/>
    </location>
</feature>
<keyword evidence="1" id="KW-0472">Membrane</keyword>
<dbReference type="Proteomes" id="UP001332503">
    <property type="component" value="Unassembled WGS sequence"/>
</dbReference>
<protein>
    <recommendedName>
        <fullName evidence="6">Alpha/beta hydrolase</fullName>
    </recommendedName>
</protein>
<keyword evidence="4" id="KW-1185">Reference proteome</keyword>
<evidence type="ECO:0000313" key="4">
    <source>
        <dbReference type="Proteomes" id="UP001332503"/>
    </source>
</evidence>
<dbReference type="SUPFAM" id="SSF53474">
    <property type="entry name" value="alpha/beta-Hydrolases"/>
    <property type="match status" value="1"/>
</dbReference>